<feature type="transmembrane region" description="Helical" evidence="1">
    <location>
        <begin position="160"/>
        <end position="179"/>
    </location>
</feature>
<accession>A0ABU1FVQ9</accession>
<gene>
    <name evidence="2" type="ORF">RH857_11540</name>
</gene>
<feature type="transmembrane region" description="Helical" evidence="1">
    <location>
        <begin position="223"/>
        <end position="241"/>
    </location>
</feature>
<dbReference type="Proteomes" id="UP001260872">
    <property type="component" value="Unassembled WGS sequence"/>
</dbReference>
<keyword evidence="3" id="KW-1185">Reference proteome</keyword>
<dbReference type="RefSeq" id="WP_310538126.1">
    <property type="nucleotide sequence ID" value="NZ_BAAAOC010000076.1"/>
</dbReference>
<evidence type="ECO:0000313" key="3">
    <source>
        <dbReference type="Proteomes" id="UP001260872"/>
    </source>
</evidence>
<keyword evidence="1" id="KW-0812">Transmembrane</keyword>
<sequence length="256" mass="27998">MPTPGPSSAAETWRLQHPTLGALEVITGTLEQLSSLDPEFPAEDIPEHRSVMLFRREGRSIARVDGLRDMTFNAEGEPLTEESKPIANQHQFTGARVKVTVGGWRADTVRTVRFKDDDGALADFDPPAGSAAEARLAKIAASPWRRVVYPIGGGMGKAGWALLVLVLGPLIARLIGALIPDVEVDIPVPSLPLPEFTFPEINIPAPNISLPQWLEPILEYSKFWVPVLLGVLAAAAAVRAARRSRRTREAWEKRRP</sequence>
<evidence type="ECO:0000313" key="2">
    <source>
        <dbReference type="EMBL" id="MDR5712754.1"/>
    </source>
</evidence>
<name>A0ABU1FVQ9_9MICC</name>
<keyword evidence="1" id="KW-0472">Membrane</keyword>
<comment type="caution">
    <text evidence="2">The sequence shown here is derived from an EMBL/GenBank/DDBJ whole genome shotgun (WGS) entry which is preliminary data.</text>
</comment>
<keyword evidence="1" id="KW-1133">Transmembrane helix</keyword>
<protein>
    <submittedName>
        <fullName evidence="2">Uncharacterized protein</fullName>
    </submittedName>
</protein>
<organism evidence="2 3">
    <name type="scientific">Nesterenkonia flava</name>
    <dbReference type="NCBI Taxonomy" id="469799"/>
    <lineage>
        <taxon>Bacteria</taxon>
        <taxon>Bacillati</taxon>
        <taxon>Actinomycetota</taxon>
        <taxon>Actinomycetes</taxon>
        <taxon>Micrococcales</taxon>
        <taxon>Micrococcaceae</taxon>
        <taxon>Nesterenkonia</taxon>
    </lineage>
</organism>
<dbReference type="EMBL" id="JAVKGT010000035">
    <property type="protein sequence ID" value="MDR5712754.1"/>
    <property type="molecule type" value="Genomic_DNA"/>
</dbReference>
<evidence type="ECO:0000256" key="1">
    <source>
        <dbReference type="SAM" id="Phobius"/>
    </source>
</evidence>
<proteinExistence type="predicted"/>
<reference evidence="3" key="1">
    <citation type="submission" date="2023-07" db="EMBL/GenBank/DDBJ databases">
        <title>Description of three actinobacteria isolated from air of manufacturing shop in a pharmaceutical factory.</title>
        <authorList>
            <person name="Zhang D.-F."/>
        </authorList>
    </citation>
    <scope>NUCLEOTIDE SEQUENCE [LARGE SCALE GENOMIC DNA]</scope>
    <source>
        <strain evidence="3">CCTCC AB 207010</strain>
    </source>
</reference>